<dbReference type="EMBL" id="CP000828">
    <property type="protein sequence ID" value="ABW29801.1"/>
    <property type="molecule type" value="Genomic_DNA"/>
</dbReference>
<protein>
    <submittedName>
        <fullName evidence="1">Uncharacterized protein</fullName>
    </submittedName>
</protein>
<gene>
    <name evidence="1" type="ordered locus">AM1_4830</name>
</gene>
<accession>B0C3G7</accession>
<dbReference type="KEGG" id="amr:AM1_4830"/>
<dbReference type="AlphaFoldDB" id="B0C3G7"/>
<sequence>MLVISAAMVLLVLALKYADKKIQLHSSEIAFCIFFRISPLPIF</sequence>
<proteinExistence type="predicted"/>
<evidence type="ECO:0000313" key="2">
    <source>
        <dbReference type="Proteomes" id="UP000000268"/>
    </source>
</evidence>
<dbReference type="HOGENOM" id="CLU_3228076_0_0_3"/>
<evidence type="ECO:0000313" key="1">
    <source>
        <dbReference type="EMBL" id="ABW29801.1"/>
    </source>
</evidence>
<keyword evidence="2" id="KW-1185">Reference proteome</keyword>
<organism evidence="1 2">
    <name type="scientific">Acaryochloris marina (strain MBIC 11017)</name>
    <dbReference type="NCBI Taxonomy" id="329726"/>
    <lineage>
        <taxon>Bacteria</taxon>
        <taxon>Bacillati</taxon>
        <taxon>Cyanobacteriota</taxon>
        <taxon>Cyanophyceae</taxon>
        <taxon>Acaryochloridales</taxon>
        <taxon>Acaryochloridaceae</taxon>
        <taxon>Acaryochloris</taxon>
    </lineage>
</organism>
<dbReference type="Proteomes" id="UP000000268">
    <property type="component" value="Chromosome"/>
</dbReference>
<reference evidence="1 2" key="1">
    <citation type="journal article" date="2008" name="Proc. Natl. Acad. Sci. U.S.A.">
        <title>Niche adaptation and genome expansion in the chlorophyll d-producing cyanobacterium Acaryochloris marina.</title>
        <authorList>
            <person name="Swingley W.D."/>
            <person name="Chen M."/>
            <person name="Cheung P.C."/>
            <person name="Conrad A.L."/>
            <person name="Dejesa L.C."/>
            <person name="Hao J."/>
            <person name="Honchak B.M."/>
            <person name="Karbach L.E."/>
            <person name="Kurdoglu A."/>
            <person name="Lahiri S."/>
            <person name="Mastrian S.D."/>
            <person name="Miyashita H."/>
            <person name="Page L."/>
            <person name="Ramakrishna P."/>
            <person name="Satoh S."/>
            <person name="Sattley W.M."/>
            <person name="Shimada Y."/>
            <person name="Taylor H.L."/>
            <person name="Tomo T."/>
            <person name="Tsuchiya T."/>
            <person name="Wang Z.T."/>
            <person name="Raymond J."/>
            <person name="Mimuro M."/>
            <person name="Blankenship R.E."/>
            <person name="Touchman J.W."/>
        </authorList>
    </citation>
    <scope>NUCLEOTIDE SEQUENCE [LARGE SCALE GENOMIC DNA]</scope>
    <source>
        <strain evidence="2">MBIC 11017</strain>
    </source>
</reference>
<name>B0C3G7_ACAM1</name>